<feature type="compositionally biased region" description="Polar residues" evidence="1">
    <location>
        <begin position="38"/>
        <end position="52"/>
    </location>
</feature>
<dbReference type="CDD" id="cd09917">
    <property type="entry name" value="F-box_SF"/>
    <property type="match status" value="1"/>
</dbReference>
<dbReference type="AlphaFoldDB" id="A0A1A9UCX9"/>
<dbReference type="Gene3D" id="3.80.10.10">
    <property type="entry name" value="Ribonuclease Inhibitor"/>
    <property type="match status" value="2"/>
</dbReference>
<dbReference type="STRING" id="7395.A0A1A9UCX9"/>
<feature type="domain" description="F-box" evidence="2">
    <location>
        <begin position="64"/>
        <end position="110"/>
    </location>
</feature>
<evidence type="ECO:0000313" key="4">
    <source>
        <dbReference type="Proteomes" id="UP000078200"/>
    </source>
</evidence>
<dbReference type="InterPro" id="IPR036047">
    <property type="entry name" value="F-box-like_dom_sf"/>
</dbReference>
<organism evidence="3 4">
    <name type="scientific">Glossina austeni</name>
    <name type="common">Savannah tsetse fly</name>
    <dbReference type="NCBI Taxonomy" id="7395"/>
    <lineage>
        <taxon>Eukaryota</taxon>
        <taxon>Metazoa</taxon>
        <taxon>Ecdysozoa</taxon>
        <taxon>Arthropoda</taxon>
        <taxon>Hexapoda</taxon>
        <taxon>Insecta</taxon>
        <taxon>Pterygota</taxon>
        <taxon>Neoptera</taxon>
        <taxon>Endopterygota</taxon>
        <taxon>Diptera</taxon>
        <taxon>Brachycera</taxon>
        <taxon>Muscomorpha</taxon>
        <taxon>Hippoboscoidea</taxon>
        <taxon>Glossinidae</taxon>
        <taxon>Glossina</taxon>
    </lineage>
</organism>
<name>A0A1A9UCX9_GLOAU</name>
<feature type="region of interest" description="Disordered" evidence="1">
    <location>
        <begin position="32"/>
        <end position="52"/>
    </location>
</feature>
<dbReference type="EnsemblMetazoa" id="GAUT000301-RA">
    <property type="protein sequence ID" value="GAUT000301-PA"/>
    <property type="gene ID" value="GAUT000301"/>
</dbReference>
<evidence type="ECO:0000259" key="2">
    <source>
        <dbReference type="PROSITE" id="PS50181"/>
    </source>
</evidence>
<dbReference type="InterPro" id="IPR032675">
    <property type="entry name" value="LRR_dom_sf"/>
</dbReference>
<proteinExistence type="predicted"/>
<keyword evidence="4" id="KW-1185">Reference proteome</keyword>
<dbReference type="PROSITE" id="PS50181">
    <property type="entry name" value="FBOX"/>
    <property type="match status" value="1"/>
</dbReference>
<dbReference type="VEuPathDB" id="VectorBase:GAUT000301"/>
<dbReference type="Proteomes" id="UP000078200">
    <property type="component" value="Unassembled WGS sequence"/>
</dbReference>
<dbReference type="SMART" id="SM00256">
    <property type="entry name" value="FBOX"/>
    <property type="match status" value="1"/>
</dbReference>
<accession>A0A1A9UCX9</accession>
<dbReference type="Pfam" id="PF12937">
    <property type="entry name" value="F-box-like"/>
    <property type="match status" value="1"/>
</dbReference>
<dbReference type="SUPFAM" id="SSF52047">
    <property type="entry name" value="RNI-like"/>
    <property type="match status" value="1"/>
</dbReference>
<evidence type="ECO:0000313" key="3">
    <source>
        <dbReference type="EnsemblMetazoa" id="GAUT000301-PA"/>
    </source>
</evidence>
<dbReference type="SUPFAM" id="SSF81383">
    <property type="entry name" value="F-box domain"/>
    <property type="match status" value="1"/>
</dbReference>
<reference evidence="3" key="1">
    <citation type="submission" date="2020-05" db="UniProtKB">
        <authorList>
            <consortium name="EnsemblMetazoa"/>
        </authorList>
    </citation>
    <scope>IDENTIFICATION</scope>
    <source>
        <strain evidence="3">TTRI</strain>
    </source>
</reference>
<sequence length="522" mass="59020">MIPLYFIASGNGKECQTTDSEVDHNLICGPVRKKGKVNPNQPAASTSNDLVNNLSGSAERADNAIKIDELPNEMLLEILKNLSKGDLSASSLVNKHWRQLTDAPELKRKRKFIISAENLRGVYELTTIEDLQYENVEIRNDFNKCGSVGHELLFKIFVHLGGDVVALKLYRTSTLSTLNNLLPKLIELDLTEDFLGDNELVDMNKFPKLKSLQLHGEFDTEMRSETLLSLTQTPGICLEKLSLIGKYFFDDSLNVLATHASSLRWLKFGIHPGAYLLVHGLKCYQDAQEKNLMLQKTFTAFTQLEVLDIRDVRNAEVTRLILNYLSEENPLHTIVLGAKIHFTLLCLMGQKWSHTLKCLELWGSAVSNCFFQQLNLMSGKLRRLVLNSAKAAPRYILHGIAPETNGTLTELKLLKSILTGESFRNLVERLSNLTALNLKELGSPITDQEMSYIFLHLKHLRHLFLKPCSTKHDIKCCRSISNLSNLQRLETLQSCFCPVIDIQILNLKAKFTELRQLHLHAC</sequence>
<dbReference type="InterPro" id="IPR001810">
    <property type="entry name" value="F-box_dom"/>
</dbReference>
<protein>
    <submittedName>
        <fullName evidence="3">F-box domain-containing protein</fullName>
    </submittedName>
</protein>
<dbReference type="Gene3D" id="1.20.1280.50">
    <property type="match status" value="1"/>
</dbReference>
<evidence type="ECO:0000256" key="1">
    <source>
        <dbReference type="SAM" id="MobiDB-lite"/>
    </source>
</evidence>